<accession>Q0IL23</accession>
<dbReference type="InterPro" id="IPR007589">
    <property type="entry name" value="Baculo_VP39"/>
</dbReference>
<reference evidence="1 2" key="2">
    <citation type="journal article" date="2007" name="Virus Res.">
        <title>P13 of Leucania separata multiple nuclear polyhedrosis virus affected the polyhedra and budded virions yields of AcMNPV.</title>
        <authorList>
            <person name="Du E.Q."/>
            <person name="Yan F."/>
            <person name="Jin W.X."/>
            <person name="Lu N."/>
            <person name="Xiao H.Z."/>
            <person name="Lu S.Y."/>
            <person name="Qi Y.P."/>
        </authorList>
    </citation>
    <scope>NUCLEOTIDE SEQUENCE [LARGE SCALE GENOMIC DNA]</scope>
    <source>
        <strain evidence="1 2">AH1</strain>
    </source>
</reference>
<dbReference type="GO" id="GO:0019028">
    <property type="term" value="C:viral capsid"/>
    <property type="evidence" value="ECO:0007669"/>
    <property type="project" value="InterPro"/>
</dbReference>
<dbReference type="GO" id="GO:0005198">
    <property type="term" value="F:structural molecule activity"/>
    <property type="evidence" value="ECO:0007669"/>
    <property type="project" value="InterPro"/>
</dbReference>
<dbReference type="RefSeq" id="YP_758393.1">
    <property type="nucleotide sequence ID" value="NC_008348.1"/>
</dbReference>
<reference evidence="1 2" key="1">
    <citation type="journal article" date="2007" name="Virus Genes">
        <title>Genome sequence of Leucania seperata nucleopolyhedrovirus.</title>
        <authorList>
            <person name="Xiao H."/>
            <person name="Qi Y."/>
        </authorList>
    </citation>
    <scope>NUCLEOTIDE SEQUENCE [LARGE SCALE GENOMIC DNA]</scope>
    <source>
        <strain evidence="1 2">AH1</strain>
    </source>
</reference>
<protein>
    <submittedName>
        <fullName evidence="1">Vp39</fullName>
    </submittedName>
</protein>
<evidence type="ECO:0000313" key="1">
    <source>
        <dbReference type="EMBL" id="AAR28860.1"/>
    </source>
</evidence>
<sequence>MSLLSGGALPSRMRSYCAFQNVQPMEFINRTSYKSPCSEDASQDDGTYICQYHLSRYFKIEKTSLMIPDGIGTPYYRLIGKSLINQSSRDRILIPTADNYQTVLNLPMMSPSERLIMHMIYRNKALADELCVQFRQQESFSSVKVELITGPAARLIYMTDPDSYCSSVNNPNEVRLFVKDPELRVYTAFPPYIKNLINKLVAPEVLTIGATQMMLKNSATVAINNTGLVAIKLYNEVIPKYVYTRNDNVLEIKNVLQFVGNDNALNKKLARYECHPIIVQLFLGSHTIGSISSETNTTPEA</sequence>
<dbReference type="GeneID" id="5176255"/>
<proteinExistence type="predicted"/>
<dbReference type="Proteomes" id="UP000201737">
    <property type="component" value="Segment"/>
</dbReference>
<evidence type="ECO:0000313" key="2">
    <source>
        <dbReference type="Proteomes" id="UP000201737"/>
    </source>
</evidence>
<organism evidence="1 2">
    <name type="scientific">Leucania separata nucleopolyhedrovirus</name>
    <name type="common">LsNPV</name>
    <dbReference type="NCBI Taxonomy" id="1307956"/>
    <lineage>
        <taxon>Viruses</taxon>
        <taxon>Viruses incertae sedis</taxon>
        <taxon>Naldaviricetes</taxon>
        <taxon>Lefavirales</taxon>
        <taxon>Baculoviridae</taxon>
        <taxon>Alphabaculovirus</taxon>
        <taxon>Alphabaculovirus leseparatae</taxon>
    </lineage>
</organism>
<dbReference type="OrthoDB" id="9419at10239"/>
<organismHost>
    <name type="scientific">Lepidoptera</name>
    <name type="common">moths &amp; butterflies</name>
    <dbReference type="NCBI Taxonomy" id="7088"/>
</organismHost>
<dbReference type="KEGG" id="vg:5176255"/>
<name>Q0IL23_NPVLS</name>
<dbReference type="Pfam" id="PF04501">
    <property type="entry name" value="Baculo_VP39"/>
    <property type="match status" value="1"/>
</dbReference>
<keyword evidence="2" id="KW-1185">Reference proteome</keyword>
<dbReference type="EMBL" id="AY394490">
    <property type="protein sequence ID" value="AAR28860.1"/>
    <property type="molecule type" value="Genomic_DNA"/>
</dbReference>